<feature type="region of interest" description="Disordered" evidence="1">
    <location>
        <begin position="106"/>
        <end position="129"/>
    </location>
</feature>
<dbReference type="HOGENOM" id="CLU_002512_0_1_1"/>
<sequence length="1048" mass="117514">MSLALSRARIFQKLPDGGYGRARATSRAAISAARVVSGRPTICRRSNFQANSQRAFSNTCQNFATIQDTAKQTASIEEIQLKNEFEANRDIRDYLVKWQKQNPNLLDPVREPEDATSSRWRGNMLNDNREADGASIDELQSSDAEPVDFSNIGDEGEGIDEFLEPGDLVALHSTDGSLTFGIYVRSVQKQQQFYTERGKWRIGFHRDLDYVLKGFAEPEDMEPLLAYFPDAVAELSQELQSSIEGGVPRALGAHLLQSMTSFSNQVLDFYGENSSRLDNIHDLVADEEDSVGYTIEELAIKALGLKQAELDDVVLFAVHRAATQNSFLIQNDRSFVFSDYYLVQPKRIARTLQTVMTWVHDHQEMLVRSAMGEDTPKLKDHPMQDFAQKARRLIKLSRKVRSPTKMANVGPTSQRFEPEQDENPLVYREVATEKFNQSDRKIIEFLQLWCIPPRRMTIGSLRSSGSHIIRTTGMYGGLEVDAATAPLFLQELGVVTPWENMRLLDLALGLPGHGVSSRNDKLLKEVRMESRRLQTEGMTDTMQDLRTDWGELPIYCVDDVDAQEIDDGVSLEPVPGSNDEYWIRVHVANPSAFIPHDNVIMKYAAMRNQTLYTPERTYPMLPPALTYKNFSLAPGRPTLTFSARMNRQGEVLETDVRNGTAGNVIYITHDKLRALFEPELPPQPPLTVGGALTNQPTRENIQNTLTPSDEQTFHTMRDLMLAFRSAYRLKNGAMDFPFSPDTPITISAGSAPFKPYNMRSTTAGKYILGDPIIQLRPQDNNPHEVPDLTKRNLVSLLMNLGCWVSGRWCAERNIPAVFDGTWYHPEYAPLTNTNMHEYGGESWFNIAAPRGISSSTPLHHTTLGLDAYVKSTSPLRRYSDLLAHYQIEAALRAAAATPSTSTDLTPVLPYTHDSVETYLHRTRWLRTRIRDVSKASAQHWATHMLFRAFYFAECTLPETFTCILHKPLSQAALTGTEYVQGYAGTITSLGIKCLVMFKEESGVAEKVGEMGILSTVEAKINEVDLGKGVVVMEGVEAGVGFTRVGEWA</sequence>
<dbReference type="Pfam" id="PF00773">
    <property type="entry name" value="RNB"/>
    <property type="match status" value="1"/>
</dbReference>
<dbReference type="GO" id="GO:0006402">
    <property type="term" value="P:mRNA catabolic process"/>
    <property type="evidence" value="ECO:0007669"/>
    <property type="project" value="TreeGrafter"/>
</dbReference>
<organism evidence="3 4">
    <name type="scientific">Aspergillus ruber (strain CBS 135680)</name>
    <dbReference type="NCBI Taxonomy" id="1388766"/>
    <lineage>
        <taxon>Eukaryota</taxon>
        <taxon>Fungi</taxon>
        <taxon>Dikarya</taxon>
        <taxon>Ascomycota</taxon>
        <taxon>Pezizomycotina</taxon>
        <taxon>Eurotiomycetes</taxon>
        <taxon>Eurotiomycetidae</taxon>
        <taxon>Eurotiales</taxon>
        <taxon>Aspergillaceae</taxon>
        <taxon>Aspergillus</taxon>
        <taxon>Aspergillus subgen. Aspergillus</taxon>
    </lineage>
</organism>
<dbReference type="STRING" id="1388766.A0A017SDH9"/>
<dbReference type="Pfam" id="PF23216">
    <property type="entry name" value="WHD_CYT4"/>
    <property type="match status" value="1"/>
</dbReference>
<dbReference type="InterPro" id="IPR056625">
    <property type="entry name" value="SH3_CYT4"/>
</dbReference>
<evidence type="ECO:0000256" key="1">
    <source>
        <dbReference type="SAM" id="MobiDB-lite"/>
    </source>
</evidence>
<protein>
    <submittedName>
        <fullName evidence="3">Putative mitochondrial exoribonuclease Cyt-4</fullName>
    </submittedName>
</protein>
<proteinExistence type="predicted"/>
<dbReference type="InterPro" id="IPR056624">
    <property type="entry name" value="WH_CYT4"/>
</dbReference>
<dbReference type="GeneID" id="63694818"/>
<accession>A0A017SDH9</accession>
<dbReference type="SUPFAM" id="SSF50249">
    <property type="entry name" value="Nucleic acid-binding proteins"/>
    <property type="match status" value="1"/>
</dbReference>
<evidence type="ECO:0000313" key="4">
    <source>
        <dbReference type="Proteomes" id="UP000019804"/>
    </source>
</evidence>
<dbReference type="PANTHER" id="PTHR23355">
    <property type="entry name" value="RIBONUCLEASE"/>
    <property type="match status" value="1"/>
</dbReference>
<dbReference type="PANTHER" id="PTHR23355:SF65">
    <property type="entry name" value="EXORIBONUCLEASE CYT-4, PUTATIVE (AFU_ORTHOLOGUE AFUA_7G01550)-RELATED"/>
    <property type="match status" value="1"/>
</dbReference>
<reference evidence="4" key="1">
    <citation type="journal article" date="2014" name="Nat. Commun.">
        <title>Genomic adaptations of the halophilic Dead Sea filamentous fungus Eurotium rubrum.</title>
        <authorList>
            <person name="Kis-Papo T."/>
            <person name="Weig A.R."/>
            <person name="Riley R."/>
            <person name="Persoh D."/>
            <person name="Salamov A."/>
            <person name="Sun H."/>
            <person name="Lipzen A."/>
            <person name="Wasser S.P."/>
            <person name="Rambold G."/>
            <person name="Grigoriev I.V."/>
            <person name="Nevo E."/>
        </authorList>
    </citation>
    <scope>NUCLEOTIDE SEQUENCE [LARGE SCALE GENOMIC DNA]</scope>
    <source>
        <strain evidence="4">CBS 135680</strain>
    </source>
</reference>
<dbReference type="GO" id="GO:0000175">
    <property type="term" value="F:3'-5'-RNA exonuclease activity"/>
    <property type="evidence" value="ECO:0007669"/>
    <property type="project" value="TreeGrafter"/>
</dbReference>
<dbReference type="InterPro" id="IPR012340">
    <property type="entry name" value="NA-bd_OB-fold"/>
</dbReference>
<keyword evidence="4" id="KW-1185">Reference proteome</keyword>
<name>A0A017SDH9_ASPRC</name>
<dbReference type="InterPro" id="IPR001900">
    <property type="entry name" value="RNase_II/R"/>
</dbReference>
<dbReference type="GO" id="GO:0003723">
    <property type="term" value="F:RNA binding"/>
    <property type="evidence" value="ECO:0007669"/>
    <property type="project" value="InterPro"/>
</dbReference>
<dbReference type="Pfam" id="PF23214">
    <property type="entry name" value="SH3_CYT4"/>
    <property type="match status" value="1"/>
</dbReference>
<feature type="region of interest" description="Disordered" evidence="1">
    <location>
        <begin position="137"/>
        <end position="156"/>
    </location>
</feature>
<dbReference type="OrthoDB" id="2285229at2759"/>
<feature type="domain" description="RNB" evidence="2">
    <location>
        <begin position="546"/>
        <end position="893"/>
    </location>
</feature>
<dbReference type="EMBL" id="KK088424">
    <property type="protein sequence ID" value="EYE95002.1"/>
    <property type="molecule type" value="Genomic_DNA"/>
</dbReference>
<dbReference type="AlphaFoldDB" id="A0A017SDH9"/>
<dbReference type="Proteomes" id="UP000019804">
    <property type="component" value="Unassembled WGS sequence"/>
</dbReference>
<dbReference type="SMART" id="SM00955">
    <property type="entry name" value="RNB"/>
    <property type="match status" value="1"/>
</dbReference>
<gene>
    <name evidence="3" type="ORF">EURHEDRAFT_386756</name>
</gene>
<evidence type="ECO:0000313" key="3">
    <source>
        <dbReference type="EMBL" id="EYE95002.1"/>
    </source>
</evidence>
<dbReference type="InterPro" id="IPR050180">
    <property type="entry name" value="RNR_Ribonuclease"/>
</dbReference>
<evidence type="ECO:0000259" key="2">
    <source>
        <dbReference type="SMART" id="SM00955"/>
    </source>
</evidence>
<dbReference type="GO" id="GO:0000932">
    <property type="term" value="C:P-body"/>
    <property type="evidence" value="ECO:0007669"/>
    <property type="project" value="TreeGrafter"/>
</dbReference>
<dbReference type="RefSeq" id="XP_040638690.1">
    <property type="nucleotide sequence ID" value="XM_040779694.1"/>
</dbReference>